<keyword evidence="2" id="KW-0479">Metal-binding</keyword>
<dbReference type="OrthoDB" id="1470350at2759"/>
<dbReference type="InterPro" id="IPR050121">
    <property type="entry name" value="Cytochrome_P450_monoxygenase"/>
</dbReference>
<dbReference type="PANTHER" id="PTHR24305:SF164">
    <property type="entry name" value="P450, PUTATIVE (EUROFUNG)-RELATED"/>
    <property type="match status" value="1"/>
</dbReference>
<protein>
    <submittedName>
        <fullName evidence="4">Putative cytochrome p450 protein</fullName>
    </submittedName>
</protein>
<dbReference type="EMBL" id="KB707481">
    <property type="protein sequence ID" value="EMR62222.1"/>
    <property type="molecule type" value="Genomic_DNA"/>
</dbReference>
<dbReference type="GO" id="GO:0020037">
    <property type="term" value="F:heme binding"/>
    <property type="evidence" value="ECO:0007669"/>
    <property type="project" value="InterPro"/>
</dbReference>
<evidence type="ECO:0000256" key="2">
    <source>
        <dbReference type="ARBA" id="ARBA00022723"/>
    </source>
</evidence>
<evidence type="ECO:0000256" key="3">
    <source>
        <dbReference type="ARBA" id="ARBA00023004"/>
    </source>
</evidence>
<dbReference type="GO" id="GO:0004497">
    <property type="term" value="F:monooxygenase activity"/>
    <property type="evidence" value="ECO:0007669"/>
    <property type="project" value="InterPro"/>
</dbReference>
<organism evidence="4 5">
    <name type="scientific">Eutypa lata (strain UCR-EL1)</name>
    <name type="common">Grapevine dieback disease fungus</name>
    <name type="synonym">Eutypa armeniacae</name>
    <dbReference type="NCBI Taxonomy" id="1287681"/>
    <lineage>
        <taxon>Eukaryota</taxon>
        <taxon>Fungi</taxon>
        <taxon>Dikarya</taxon>
        <taxon>Ascomycota</taxon>
        <taxon>Pezizomycotina</taxon>
        <taxon>Sordariomycetes</taxon>
        <taxon>Xylariomycetidae</taxon>
        <taxon>Xylariales</taxon>
        <taxon>Diatrypaceae</taxon>
        <taxon>Eutypa</taxon>
    </lineage>
</organism>
<dbReference type="Gene3D" id="1.10.630.10">
    <property type="entry name" value="Cytochrome P450"/>
    <property type="match status" value="1"/>
</dbReference>
<dbReference type="KEGG" id="ela:UCREL1_10847"/>
<dbReference type="InterPro" id="IPR036396">
    <property type="entry name" value="Cyt_P450_sf"/>
</dbReference>
<evidence type="ECO:0000313" key="5">
    <source>
        <dbReference type="Proteomes" id="UP000012174"/>
    </source>
</evidence>
<keyword evidence="5" id="KW-1185">Reference proteome</keyword>
<dbReference type="InterPro" id="IPR001128">
    <property type="entry name" value="Cyt_P450"/>
</dbReference>
<dbReference type="HOGENOM" id="CLU_001570_14_2_1"/>
<name>M7SDI0_EUTLA</name>
<dbReference type="STRING" id="1287681.M7SDI0"/>
<dbReference type="eggNOG" id="KOG0157">
    <property type="taxonomic scope" value="Eukaryota"/>
</dbReference>
<keyword evidence="3" id="KW-0408">Iron</keyword>
<dbReference type="Proteomes" id="UP000012174">
    <property type="component" value="Unassembled WGS sequence"/>
</dbReference>
<evidence type="ECO:0000256" key="1">
    <source>
        <dbReference type="ARBA" id="ARBA00022617"/>
    </source>
</evidence>
<dbReference type="GO" id="GO:0005506">
    <property type="term" value="F:iron ion binding"/>
    <property type="evidence" value="ECO:0007669"/>
    <property type="project" value="InterPro"/>
</dbReference>
<proteinExistence type="predicted"/>
<dbReference type="Pfam" id="PF00067">
    <property type="entry name" value="p450"/>
    <property type="match status" value="1"/>
</dbReference>
<keyword evidence="1" id="KW-0349">Heme</keyword>
<reference evidence="5" key="1">
    <citation type="journal article" date="2013" name="Genome Announc.">
        <title>Draft genome sequence of the grapevine dieback fungus Eutypa lata UCR-EL1.</title>
        <authorList>
            <person name="Blanco-Ulate B."/>
            <person name="Rolshausen P.E."/>
            <person name="Cantu D."/>
        </authorList>
    </citation>
    <scope>NUCLEOTIDE SEQUENCE [LARGE SCALE GENOMIC DNA]</scope>
    <source>
        <strain evidence="5">UCR-EL1</strain>
    </source>
</reference>
<dbReference type="PANTHER" id="PTHR24305">
    <property type="entry name" value="CYTOCHROME P450"/>
    <property type="match status" value="1"/>
</dbReference>
<dbReference type="SUPFAM" id="SSF48264">
    <property type="entry name" value="Cytochrome P450"/>
    <property type="match status" value="1"/>
</dbReference>
<dbReference type="AlphaFoldDB" id="M7SDI0"/>
<sequence>MFTVYTSSLHDYAFDCVSHHLFEPYGSDSLRNATDEDIMKQVTLDDSLRNRLVAYYNPGLHKMMGSILSLFAKPRETPLAGNFVMEATAKTGAAQFTLLNRMQDKAHGLDHLDMAAECTDHMVAGIDTTGDALCFLMWEISQPRSFHVQRRLQEELRANPETPFDKLPYLDAVVSEGLRCFPAIPMSLPRLALAEMKTLLRDVYTRFTTIPDESMTEDDMQMSDLLISTQPKATKCYMKLLPLDADKV</sequence>
<dbReference type="OMA" id="IPCNSAI"/>
<gene>
    <name evidence="4" type="ORF">UCREL1_10847</name>
</gene>
<accession>M7SDI0</accession>
<evidence type="ECO:0000313" key="4">
    <source>
        <dbReference type="EMBL" id="EMR62222.1"/>
    </source>
</evidence>
<dbReference type="GO" id="GO:0016705">
    <property type="term" value="F:oxidoreductase activity, acting on paired donors, with incorporation or reduction of molecular oxygen"/>
    <property type="evidence" value="ECO:0007669"/>
    <property type="project" value="InterPro"/>
</dbReference>